<evidence type="ECO:0000259" key="15">
    <source>
        <dbReference type="PROSITE" id="PS50280"/>
    </source>
</evidence>
<keyword evidence="17" id="KW-1185">Reference proteome</keyword>
<dbReference type="GO" id="GO:0043516">
    <property type="term" value="P:regulation of DNA damage response, signal transduction by p53 class mediator"/>
    <property type="evidence" value="ECO:0007669"/>
    <property type="project" value="TreeGrafter"/>
</dbReference>
<feature type="transmembrane region" description="Helical" evidence="14">
    <location>
        <begin position="22"/>
        <end position="43"/>
    </location>
</feature>
<organism evidence="16 17">
    <name type="scientific">Anopheles melas</name>
    <dbReference type="NCBI Taxonomy" id="34690"/>
    <lineage>
        <taxon>Eukaryota</taxon>
        <taxon>Metazoa</taxon>
        <taxon>Ecdysozoa</taxon>
        <taxon>Arthropoda</taxon>
        <taxon>Hexapoda</taxon>
        <taxon>Insecta</taxon>
        <taxon>Pterygota</taxon>
        <taxon>Neoptera</taxon>
        <taxon>Endopterygota</taxon>
        <taxon>Diptera</taxon>
        <taxon>Nematocera</taxon>
        <taxon>Culicoidea</taxon>
        <taxon>Culicidae</taxon>
        <taxon>Anophelinae</taxon>
        <taxon>Anopheles</taxon>
    </lineage>
</organism>
<keyword evidence="6" id="KW-0808">Transferase</keyword>
<dbReference type="STRING" id="34690.A0A182UJY1"/>
<dbReference type="SUPFAM" id="SSF82199">
    <property type="entry name" value="SET domain"/>
    <property type="match status" value="1"/>
</dbReference>
<evidence type="ECO:0000313" key="16">
    <source>
        <dbReference type="EnsemblMetazoa" id="AMEC021762-PA"/>
    </source>
</evidence>
<dbReference type="VEuPathDB" id="VectorBase:AMEC021762"/>
<comment type="subcellular location">
    <subcellularLocation>
        <location evidence="2">Chromosome</location>
    </subcellularLocation>
    <subcellularLocation>
        <location evidence="1">Nucleus</location>
    </subcellularLocation>
</comment>
<evidence type="ECO:0000256" key="11">
    <source>
        <dbReference type="ARBA" id="ARBA00023242"/>
    </source>
</evidence>
<evidence type="ECO:0000256" key="9">
    <source>
        <dbReference type="ARBA" id="ARBA00023015"/>
    </source>
</evidence>
<feature type="compositionally biased region" description="Basic and acidic residues" evidence="13">
    <location>
        <begin position="370"/>
        <end position="387"/>
    </location>
</feature>
<comment type="catalytic activity">
    <reaction evidence="12">
        <text>L-lysyl(20)-[histone H4] + S-adenosyl-L-methionine = N(6)-methyl-L-lysyl(20)-[histone H4] + S-adenosyl-L-homocysteine + H(+)</text>
        <dbReference type="Rhea" id="RHEA:60344"/>
        <dbReference type="Rhea" id="RHEA-COMP:15554"/>
        <dbReference type="Rhea" id="RHEA-COMP:15555"/>
        <dbReference type="ChEBI" id="CHEBI:15378"/>
        <dbReference type="ChEBI" id="CHEBI:29969"/>
        <dbReference type="ChEBI" id="CHEBI:57856"/>
        <dbReference type="ChEBI" id="CHEBI:59789"/>
        <dbReference type="ChEBI" id="CHEBI:61929"/>
        <dbReference type="EC" id="2.1.1.361"/>
    </reaction>
</comment>
<dbReference type="AlphaFoldDB" id="A0A182UJY1"/>
<dbReference type="InterPro" id="IPR016858">
    <property type="entry name" value="KMT5A-like"/>
</dbReference>
<keyword evidence="14" id="KW-0812">Transmembrane</keyword>
<reference evidence="17" key="1">
    <citation type="submission" date="2014-01" db="EMBL/GenBank/DDBJ databases">
        <title>The Genome Sequence of Anopheles melas CM1001059_A (V2).</title>
        <authorList>
            <consortium name="The Broad Institute Genomics Platform"/>
            <person name="Neafsey D.E."/>
            <person name="Besansky N."/>
            <person name="Howell P."/>
            <person name="Walton C."/>
            <person name="Young S.K."/>
            <person name="Zeng Q."/>
            <person name="Gargeya S."/>
            <person name="Fitzgerald M."/>
            <person name="Haas B."/>
            <person name="Abouelleil A."/>
            <person name="Allen A.W."/>
            <person name="Alvarado L."/>
            <person name="Arachchi H.M."/>
            <person name="Berlin A.M."/>
            <person name="Chapman S.B."/>
            <person name="Gainer-Dewar J."/>
            <person name="Goldberg J."/>
            <person name="Griggs A."/>
            <person name="Gujja S."/>
            <person name="Hansen M."/>
            <person name="Howarth C."/>
            <person name="Imamovic A."/>
            <person name="Ireland A."/>
            <person name="Larimer J."/>
            <person name="McCowan C."/>
            <person name="Murphy C."/>
            <person name="Pearson M."/>
            <person name="Poon T.W."/>
            <person name="Priest M."/>
            <person name="Roberts A."/>
            <person name="Saif S."/>
            <person name="Shea T."/>
            <person name="Sisk P."/>
            <person name="Sykes S."/>
            <person name="Wortman J."/>
            <person name="Nusbaum C."/>
            <person name="Birren B."/>
        </authorList>
    </citation>
    <scope>NUCLEOTIDE SEQUENCE [LARGE SCALE GENOMIC DNA]</scope>
    <source>
        <strain evidence="17">CM1001059</strain>
    </source>
</reference>
<evidence type="ECO:0000256" key="6">
    <source>
        <dbReference type="ARBA" id="ARBA00022679"/>
    </source>
</evidence>
<dbReference type="EC" id="2.1.1.361" evidence="3"/>
<dbReference type="Proteomes" id="UP000075902">
    <property type="component" value="Unassembled WGS sequence"/>
</dbReference>
<dbReference type="GO" id="GO:0005700">
    <property type="term" value="C:polytene chromosome"/>
    <property type="evidence" value="ECO:0007669"/>
    <property type="project" value="TreeGrafter"/>
</dbReference>
<dbReference type="InterPro" id="IPR046341">
    <property type="entry name" value="SET_dom_sf"/>
</dbReference>
<dbReference type="GO" id="GO:0032259">
    <property type="term" value="P:methylation"/>
    <property type="evidence" value="ECO:0007669"/>
    <property type="project" value="UniProtKB-KW"/>
</dbReference>
<protein>
    <recommendedName>
        <fullName evidence="3">[histone H4]-lysine(20) N-methyltransferase</fullName>
        <ecNumber evidence="3">2.1.1.361</ecNumber>
    </recommendedName>
</protein>
<evidence type="ECO:0000256" key="5">
    <source>
        <dbReference type="ARBA" id="ARBA00022603"/>
    </source>
</evidence>
<dbReference type="InterPro" id="IPR051760">
    <property type="entry name" value="KMT5A"/>
</dbReference>
<dbReference type="InterPro" id="IPR047266">
    <property type="entry name" value="KMT5A-like_SET"/>
</dbReference>
<keyword evidence="5" id="KW-0489">Methyltransferase</keyword>
<dbReference type="GO" id="GO:0005634">
    <property type="term" value="C:nucleus"/>
    <property type="evidence" value="ECO:0007669"/>
    <property type="project" value="UniProtKB-SubCell"/>
</dbReference>
<keyword evidence="10" id="KW-0804">Transcription</keyword>
<dbReference type="GO" id="GO:0006357">
    <property type="term" value="P:regulation of transcription by RNA polymerase II"/>
    <property type="evidence" value="ECO:0007669"/>
    <property type="project" value="TreeGrafter"/>
</dbReference>
<dbReference type="Pfam" id="PF00856">
    <property type="entry name" value="SET"/>
    <property type="match status" value="1"/>
</dbReference>
<evidence type="ECO:0000256" key="12">
    <source>
        <dbReference type="ARBA" id="ARBA00047784"/>
    </source>
</evidence>
<evidence type="ECO:0000256" key="7">
    <source>
        <dbReference type="ARBA" id="ARBA00022691"/>
    </source>
</evidence>
<feature type="region of interest" description="Disordered" evidence="13">
    <location>
        <begin position="353"/>
        <end position="390"/>
    </location>
</feature>
<feature type="domain" description="SET" evidence="15">
    <location>
        <begin position="481"/>
        <end position="591"/>
    </location>
</feature>
<dbReference type="PROSITE" id="PS51571">
    <property type="entry name" value="SAM_MT43_PR_SET"/>
    <property type="match status" value="1"/>
</dbReference>
<proteinExistence type="predicted"/>
<feature type="compositionally biased region" description="Low complexity" evidence="13">
    <location>
        <begin position="356"/>
        <end position="365"/>
    </location>
</feature>
<evidence type="ECO:0000256" key="10">
    <source>
        <dbReference type="ARBA" id="ARBA00023163"/>
    </source>
</evidence>
<keyword evidence="8" id="KW-0156">Chromatin regulator</keyword>
<evidence type="ECO:0000256" key="1">
    <source>
        <dbReference type="ARBA" id="ARBA00004123"/>
    </source>
</evidence>
<keyword evidence="11" id="KW-0539">Nucleus</keyword>
<keyword evidence="4" id="KW-0158">Chromosome</keyword>
<dbReference type="Gene3D" id="2.170.270.10">
    <property type="entry name" value="SET domain"/>
    <property type="match status" value="1"/>
</dbReference>
<dbReference type="GO" id="GO:0140944">
    <property type="term" value="F:histone H4K20 monomethyltransferase activity"/>
    <property type="evidence" value="ECO:0007669"/>
    <property type="project" value="UniProtKB-EC"/>
</dbReference>
<evidence type="ECO:0000256" key="14">
    <source>
        <dbReference type="SAM" id="Phobius"/>
    </source>
</evidence>
<evidence type="ECO:0000256" key="4">
    <source>
        <dbReference type="ARBA" id="ARBA00022454"/>
    </source>
</evidence>
<evidence type="ECO:0000256" key="8">
    <source>
        <dbReference type="ARBA" id="ARBA00022853"/>
    </source>
</evidence>
<keyword evidence="7" id="KW-0949">S-adenosyl-L-methionine</keyword>
<keyword evidence="14" id="KW-0472">Membrane</keyword>
<dbReference type="PANTHER" id="PTHR46167">
    <property type="entry name" value="N-LYSINE METHYLTRANSFERASE KMT5A"/>
    <property type="match status" value="1"/>
</dbReference>
<dbReference type="PROSITE" id="PS50280">
    <property type="entry name" value="SET"/>
    <property type="match status" value="1"/>
</dbReference>
<accession>A0A182UJY1</accession>
<keyword evidence="14" id="KW-1133">Transmembrane helix</keyword>
<evidence type="ECO:0000256" key="2">
    <source>
        <dbReference type="ARBA" id="ARBA00004286"/>
    </source>
</evidence>
<evidence type="ECO:0000256" key="3">
    <source>
        <dbReference type="ARBA" id="ARBA00012187"/>
    </source>
</evidence>
<dbReference type="CDD" id="cd10528">
    <property type="entry name" value="SET_SETD8"/>
    <property type="match status" value="1"/>
</dbReference>
<evidence type="ECO:0000256" key="13">
    <source>
        <dbReference type="SAM" id="MobiDB-lite"/>
    </source>
</evidence>
<dbReference type="InterPro" id="IPR001214">
    <property type="entry name" value="SET_dom"/>
</dbReference>
<dbReference type="SMART" id="SM00317">
    <property type="entry name" value="SET"/>
    <property type="match status" value="1"/>
</dbReference>
<dbReference type="EnsemblMetazoa" id="AMEC021762-RA">
    <property type="protein sequence ID" value="AMEC021762-PA"/>
    <property type="gene ID" value="AMEC021762"/>
</dbReference>
<dbReference type="PANTHER" id="PTHR46167:SF1">
    <property type="entry name" value="N-LYSINE METHYLTRANSFERASE KMT5A"/>
    <property type="match status" value="1"/>
</dbReference>
<evidence type="ECO:0000313" key="17">
    <source>
        <dbReference type="Proteomes" id="UP000075902"/>
    </source>
</evidence>
<name>A0A182UJY1_9DIPT</name>
<reference evidence="16" key="2">
    <citation type="submission" date="2020-05" db="UniProtKB">
        <authorList>
            <consortium name="EnsemblMetazoa"/>
        </authorList>
    </citation>
    <scope>IDENTIFICATION</scope>
    <source>
        <strain evidence="16">CM1001059</strain>
    </source>
</reference>
<keyword evidence="9" id="KW-0805">Transcription regulation</keyword>
<sequence length="606" mass="67780">MVIFHEDINARFFTTRLLTNNTVITCSLILIVQFSNTLCRFIITGRRTRNAEKKNANPVHDDTASPKRKDIKYTYEDSNNPVANIEQRNNTSVCDEPMKLRGGRVKMADISKYLEKKNDSNITEKSITLVQSKGNLDITDENVCKIVKAQLLEESISLSDTTVTRNNFVEPKKSKNNNIFLQEPVLHLNFAKAANPSSRTLSLVQNSILTQQDMKTGLFTTPSQPKINSFWKEVTLTRNIKGTNDEKERSSMSNNEQQILDLSKPTQVTQIDSTTTAENVLTDDDNSCDSGDSGVVILSGTNGTITMSLTNNQTNLSACAEHIGEAENRKKPATPHRILCPSPTKNAIIYLQSPPGLLNNSSSGKSRNKRQTDNNKTRKRLISKDAENGAAATEEIKEMKPEQLDDAANAARDRAVPIELNKNIVQQNRKIVVGSANFKPGCIKKITEYYPIRRSVRKTKKEVQGERDRDIERAIKEGREDGLKIEYFEGKGRGIVTTRTFAKGEFVVEYIGDLISVAEAKQREQVYAKDDSTGCYIIDATAESGKLGRLVNHSRNGNLVTKTVPINNRPHLVLIAKEDIEKGVEVTYDYGDRSKEALLHYPWLAL</sequence>